<dbReference type="InterPro" id="IPR009003">
    <property type="entry name" value="Peptidase_S1_PA"/>
</dbReference>
<protein>
    <submittedName>
        <fullName evidence="5">Chymotrypsin-like protease ctrl-1 protein</fullName>
    </submittedName>
</protein>
<dbReference type="Proteomes" id="UP000036403">
    <property type="component" value="Unassembled WGS sequence"/>
</dbReference>
<feature type="domain" description="Peptidase S1" evidence="4">
    <location>
        <begin position="16"/>
        <end position="198"/>
    </location>
</feature>
<dbReference type="Pfam" id="PF00089">
    <property type="entry name" value="Trypsin"/>
    <property type="match status" value="1"/>
</dbReference>
<evidence type="ECO:0000313" key="6">
    <source>
        <dbReference type="Proteomes" id="UP000036403"/>
    </source>
</evidence>
<keyword evidence="1" id="KW-1015">Disulfide bond</keyword>
<comment type="similarity">
    <text evidence="2">Belongs to the peptidase S1 family. CLIP subfamily.</text>
</comment>
<evidence type="ECO:0000313" key="5">
    <source>
        <dbReference type="EMBL" id="KMQ93363.1"/>
    </source>
</evidence>
<evidence type="ECO:0000256" key="1">
    <source>
        <dbReference type="ARBA" id="ARBA00023157"/>
    </source>
</evidence>
<dbReference type="FunFam" id="2.40.10.10:FF:000068">
    <property type="entry name" value="transmembrane protease serine 2"/>
    <property type="match status" value="1"/>
</dbReference>
<dbReference type="SUPFAM" id="SSF50494">
    <property type="entry name" value="Trypsin-like serine proteases"/>
    <property type="match status" value="1"/>
</dbReference>
<keyword evidence="6" id="KW-1185">Reference proteome</keyword>
<organism evidence="5 6">
    <name type="scientific">Lasius niger</name>
    <name type="common">Black garden ant</name>
    <dbReference type="NCBI Taxonomy" id="67767"/>
    <lineage>
        <taxon>Eukaryota</taxon>
        <taxon>Metazoa</taxon>
        <taxon>Ecdysozoa</taxon>
        <taxon>Arthropoda</taxon>
        <taxon>Hexapoda</taxon>
        <taxon>Insecta</taxon>
        <taxon>Pterygota</taxon>
        <taxon>Neoptera</taxon>
        <taxon>Endopterygota</taxon>
        <taxon>Hymenoptera</taxon>
        <taxon>Apocrita</taxon>
        <taxon>Aculeata</taxon>
        <taxon>Formicoidea</taxon>
        <taxon>Formicidae</taxon>
        <taxon>Formicinae</taxon>
        <taxon>Lasius</taxon>
        <taxon>Lasius</taxon>
    </lineage>
</organism>
<dbReference type="InterPro" id="IPR018114">
    <property type="entry name" value="TRYPSIN_HIS"/>
</dbReference>
<dbReference type="STRING" id="67767.A0A0J7KSP4"/>
<dbReference type="PaxDb" id="67767-A0A0J7KSP4"/>
<sequence>MAVVHGLVGKGRIAQCGGTIISKRWVLTAGHCVVAGYPRRFHVVFGIINKSGVGYDWLRGTGVSMIATEAFLHPRYRANVNDIALLHMPRDIPFSATIQPIKLANYNYKEKVLANRNANIIGWGKDNNTSYGTTNLKFATLPIITNYECKRYWNITNKHICTAPGLGRDVCQGDSGGPLIIKENGQDIQVGIAGFAAL</sequence>
<proteinExistence type="inferred from homology"/>
<comment type="caution">
    <text evidence="5">The sequence shown here is derived from an EMBL/GenBank/DDBJ whole genome shotgun (WGS) entry which is preliminary data.</text>
</comment>
<dbReference type="OrthoDB" id="5565075at2759"/>
<name>A0A0J7KSP4_LASNI</name>
<evidence type="ECO:0000259" key="4">
    <source>
        <dbReference type="PROSITE" id="PS50240"/>
    </source>
</evidence>
<keyword evidence="3" id="KW-0720">Serine protease</keyword>
<dbReference type="InterPro" id="IPR033116">
    <property type="entry name" value="TRYPSIN_SER"/>
</dbReference>
<dbReference type="PROSITE" id="PS50240">
    <property type="entry name" value="TRYPSIN_DOM"/>
    <property type="match status" value="1"/>
</dbReference>
<dbReference type="SMART" id="SM00020">
    <property type="entry name" value="Tryp_SPc"/>
    <property type="match status" value="1"/>
</dbReference>
<reference evidence="5 6" key="1">
    <citation type="submission" date="2015-04" db="EMBL/GenBank/DDBJ databases">
        <title>Lasius niger genome sequencing.</title>
        <authorList>
            <person name="Konorov E.A."/>
            <person name="Nikitin M.A."/>
            <person name="Kirill M.V."/>
            <person name="Chang P."/>
        </authorList>
    </citation>
    <scope>NUCLEOTIDE SEQUENCE [LARGE SCALE GENOMIC DNA]</scope>
    <source>
        <tissue evidence="5">Whole</tissue>
    </source>
</reference>
<evidence type="ECO:0000256" key="3">
    <source>
        <dbReference type="RuleBase" id="RU363034"/>
    </source>
</evidence>
<dbReference type="GO" id="GO:0004252">
    <property type="term" value="F:serine-type endopeptidase activity"/>
    <property type="evidence" value="ECO:0007669"/>
    <property type="project" value="InterPro"/>
</dbReference>
<dbReference type="Gene3D" id="2.40.10.10">
    <property type="entry name" value="Trypsin-like serine proteases"/>
    <property type="match status" value="1"/>
</dbReference>
<accession>A0A0J7KSP4</accession>
<dbReference type="PROSITE" id="PS00134">
    <property type="entry name" value="TRYPSIN_HIS"/>
    <property type="match status" value="1"/>
</dbReference>
<dbReference type="EMBL" id="LBMM01003577">
    <property type="protein sequence ID" value="KMQ93363.1"/>
    <property type="molecule type" value="Genomic_DNA"/>
</dbReference>
<dbReference type="GO" id="GO:0006508">
    <property type="term" value="P:proteolysis"/>
    <property type="evidence" value="ECO:0007669"/>
    <property type="project" value="UniProtKB-KW"/>
</dbReference>
<dbReference type="PANTHER" id="PTHR24256">
    <property type="entry name" value="TRYPTASE-RELATED"/>
    <property type="match status" value="1"/>
</dbReference>
<keyword evidence="3 5" id="KW-0645">Protease</keyword>
<dbReference type="AlphaFoldDB" id="A0A0J7KSP4"/>
<dbReference type="CDD" id="cd00190">
    <property type="entry name" value="Tryp_SPc"/>
    <property type="match status" value="1"/>
</dbReference>
<dbReference type="InterPro" id="IPR001254">
    <property type="entry name" value="Trypsin_dom"/>
</dbReference>
<dbReference type="PRINTS" id="PR00722">
    <property type="entry name" value="CHYMOTRYPSIN"/>
</dbReference>
<dbReference type="InterPro" id="IPR043504">
    <property type="entry name" value="Peptidase_S1_PA_chymotrypsin"/>
</dbReference>
<dbReference type="InterPro" id="IPR051487">
    <property type="entry name" value="Ser/Thr_Proteases_Immune/Dev"/>
</dbReference>
<dbReference type="PROSITE" id="PS00135">
    <property type="entry name" value="TRYPSIN_SER"/>
    <property type="match status" value="1"/>
</dbReference>
<gene>
    <name evidence="5" type="ORF">RF55_6539</name>
</gene>
<evidence type="ECO:0000256" key="2">
    <source>
        <dbReference type="ARBA" id="ARBA00024195"/>
    </source>
</evidence>
<keyword evidence="3" id="KW-0378">Hydrolase</keyword>
<dbReference type="InterPro" id="IPR001314">
    <property type="entry name" value="Peptidase_S1A"/>
</dbReference>